<dbReference type="SUPFAM" id="SSF51445">
    <property type="entry name" value="(Trans)glycosidases"/>
    <property type="match status" value="1"/>
</dbReference>
<comment type="caution">
    <text evidence="2">The sequence shown here is derived from an EMBL/GenBank/DDBJ whole genome shotgun (WGS) entry which is preliminary data.</text>
</comment>
<keyword evidence="3" id="KW-1185">Reference proteome</keyword>
<keyword evidence="1" id="KW-0472">Membrane</keyword>
<keyword evidence="1" id="KW-0812">Transmembrane</keyword>
<evidence type="ECO:0000313" key="3">
    <source>
        <dbReference type="Proteomes" id="UP001519287"/>
    </source>
</evidence>
<dbReference type="InterPro" id="IPR043751">
    <property type="entry name" value="DUF5696"/>
</dbReference>
<accession>A0ABS4JAH2</accession>
<organism evidence="2 3">
    <name type="scientific">Paenibacillus eucommiae</name>
    <dbReference type="NCBI Taxonomy" id="1355755"/>
    <lineage>
        <taxon>Bacteria</taxon>
        <taxon>Bacillati</taxon>
        <taxon>Bacillota</taxon>
        <taxon>Bacilli</taxon>
        <taxon>Bacillales</taxon>
        <taxon>Paenibacillaceae</taxon>
        <taxon>Paenibacillus</taxon>
    </lineage>
</organism>
<protein>
    <recommendedName>
        <fullName evidence="4">Glycosyl hydrolase family 101</fullName>
    </recommendedName>
</protein>
<feature type="transmembrane region" description="Helical" evidence="1">
    <location>
        <begin position="12"/>
        <end position="30"/>
    </location>
</feature>
<evidence type="ECO:0000313" key="2">
    <source>
        <dbReference type="EMBL" id="MBP1996842.1"/>
    </source>
</evidence>
<gene>
    <name evidence="2" type="ORF">J2Z66_008502</name>
</gene>
<dbReference type="Proteomes" id="UP001519287">
    <property type="component" value="Unassembled WGS sequence"/>
</dbReference>
<name>A0ABS4JAH2_9BACL</name>
<dbReference type="RefSeq" id="WP_209979639.1">
    <property type="nucleotide sequence ID" value="NZ_JAGGLB010000058.1"/>
</dbReference>
<dbReference type="InterPro" id="IPR017853">
    <property type="entry name" value="GH"/>
</dbReference>
<reference evidence="2 3" key="1">
    <citation type="submission" date="2021-03" db="EMBL/GenBank/DDBJ databases">
        <title>Genomic Encyclopedia of Type Strains, Phase IV (KMG-IV): sequencing the most valuable type-strain genomes for metagenomic binning, comparative biology and taxonomic classification.</title>
        <authorList>
            <person name="Goeker M."/>
        </authorList>
    </citation>
    <scope>NUCLEOTIDE SEQUENCE [LARGE SCALE GENOMIC DNA]</scope>
    <source>
        <strain evidence="2 3">DSM 26048</strain>
    </source>
</reference>
<keyword evidence="1" id="KW-1133">Transmembrane helix</keyword>
<dbReference type="Gene3D" id="3.20.20.80">
    <property type="entry name" value="Glycosidases"/>
    <property type="match status" value="1"/>
</dbReference>
<evidence type="ECO:0000256" key="1">
    <source>
        <dbReference type="SAM" id="Phobius"/>
    </source>
</evidence>
<sequence>MMRFHLNNTGRIALIVIITLAVVLLIVTRLPDSGTRTDEEAIPDTNIKTGSKPKVEVGLAELPAEANFTSVAENGILNLKLDATTGHFKVTDQRNGSIWYSYPNPSQWLNERQEGVWRSHLRSPIMFQYIDLSNNKSQPKESNLLDENGTISDVATVPDGFRLTFHMPSKGITVSIEVTIDEDSVVTRIIDSSVKEGSLNLVWMRLYPFFGAGHSEGQDGYLFIPDGSGALIRYQENKMNTNRLYNEKVYGPDQSFQVEDYSFSSAKRQISLPVFGLKSGDQGFIAVLEGGAESASILASPSGVFSGYNWVTAQQNYRASYRQVTNAKKETSFLTYSKTNRFGDDRVVRYMLLPTSNPNYTDMAQRYRLYLMDTYDLKSRQVDKDDESNTNKVPLTVTIVGAELEKGMLTDNYLKQTTFSEAEEMVQRLANLGIDNMIVNYLGWQDDGYSAYGGLFPVDKRLGGNEGMKRFVTFAHTLHIPVYLQADYSKNTTGNDGFSKKQHGLRDLGGSIMDPYVSLKWLKDKTIDRDIIAYKELGIDGLTLSGIGKKLDSDFNTKYGSTRAESLELQQEIFKKFRDADLKVRGYEANTYQLPYMDTIDHLPDDYSYDLFSDEAIPFTQIVLHGLVAYTSEYANERQQYQHDFLKDIEYGANPSFIYTYKDSADLKYAYDLNLYNAHFIDWESETLQQYLKYNEALGDVQHQFIVNHRSLASKVKETTYSGGKRIIVNYGTEAYRDGHIIVKPQDYLAIPAGGDE</sequence>
<dbReference type="Pfam" id="PF18952">
    <property type="entry name" value="DUF5696"/>
    <property type="match status" value="1"/>
</dbReference>
<dbReference type="EMBL" id="JAGGLB010000058">
    <property type="protein sequence ID" value="MBP1996842.1"/>
    <property type="molecule type" value="Genomic_DNA"/>
</dbReference>
<proteinExistence type="predicted"/>
<evidence type="ECO:0008006" key="4">
    <source>
        <dbReference type="Google" id="ProtNLM"/>
    </source>
</evidence>